<accession>A0A8S5S294</accession>
<dbReference type="EMBL" id="BK032511">
    <property type="protein sequence ID" value="DAF44794.1"/>
    <property type="molecule type" value="Genomic_DNA"/>
</dbReference>
<name>A0A8S5S294_9CAUD</name>
<sequence>MPECLMARTANPWIRELESHPRVYFISTF</sequence>
<organism evidence="1">
    <name type="scientific">Podoviridae sp. ct8Lf7</name>
    <dbReference type="NCBI Taxonomy" id="2827723"/>
    <lineage>
        <taxon>Viruses</taxon>
        <taxon>Duplodnaviria</taxon>
        <taxon>Heunggongvirae</taxon>
        <taxon>Uroviricota</taxon>
        <taxon>Caudoviricetes</taxon>
    </lineage>
</organism>
<reference evidence="1" key="1">
    <citation type="journal article" date="2021" name="Proc. Natl. Acad. Sci. U.S.A.">
        <title>A Catalog of Tens of Thousands of Viruses from Human Metagenomes Reveals Hidden Associations with Chronic Diseases.</title>
        <authorList>
            <person name="Tisza M.J."/>
            <person name="Buck C.B."/>
        </authorList>
    </citation>
    <scope>NUCLEOTIDE SEQUENCE</scope>
    <source>
        <strain evidence="1">Ct8Lf7</strain>
    </source>
</reference>
<evidence type="ECO:0000313" key="1">
    <source>
        <dbReference type="EMBL" id="DAF44794.1"/>
    </source>
</evidence>
<proteinExistence type="predicted"/>
<protein>
    <submittedName>
        <fullName evidence="1">Uncharacterized protein</fullName>
    </submittedName>
</protein>